<sequence>MGNQLVTTGWLVQSNRVDRPIWVNDLIDGTTCAWDEQKLTTFFTPMDREVISNIPICTRTQEDFWAWHYEKSGIFSVRSAYHIEGLMRNFWWGNNNGKQRICWVAWDEIIKPNHLGDFWAWHYEKSGIFSVRPAYPMLVHMRERRTAWLDNRAGRSNTRAEENEWIALWKVIVPEKIRVFVWRLAHRSIPTGDVLKRWNMAQ</sequence>
<evidence type="ECO:0000259" key="1">
    <source>
        <dbReference type="Pfam" id="PF13966"/>
    </source>
</evidence>
<evidence type="ECO:0000313" key="3">
    <source>
        <dbReference type="Proteomes" id="UP001341281"/>
    </source>
</evidence>
<accession>A0AAQ3XEQ8</accession>
<name>A0AAQ3XEQ8_PASNO</name>
<feature type="domain" description="Reverse transcriptase zinc-binding" evidence="1">
    <location>
        <begin position="159"/>
        <end position="201"/>
    </location>
</feature>
<dbReference type="EMBL" id="CP144754">
    <property type="protein sequence ID" value="WVZ97086.1"/>
    <property type="molecule type" value="Genomic_DNA"/>
</dbReference>
<protein>
    <recommendedName>
        <fullName evidence="1">Reverse transcriptase zinc-binding domain-containing protein</fullName>
    </recommendedName>
</protein>
<organism evidence="2 3">
    <name type="scientific">Paspalum notatum var. saurae</name>
    <dbReference type="NCBI Taxonomy" id="547442"/>
    <lineage>
        <taxon>Eukaryota</taxon>
        <taxon>Viridiplantae</taxon>
        <taxon>Streptophyta</taxon>
        <taxon>Embryophyta</taxon>
        <taxon>Tracheophyta</taxon>
        <taxon>Spermatophyta</taxon>
        <taxon>Magnoliopsida</taxon>
        <taxon>Liliopsida</taxon>
        <taxon>Poales</taxon>
        <taxon>Poaceae</taxon>
        <taxon>PACMAD clade</taxon>
        <taxon>Panicoideae</taxon>
        <taxon>Andropogonodae</taxon>
        <taxon>Paspaleae</taxon>
        <taxon>Paspalinae</taxon>
        <taxon>Paspalum</taxon>
    </lineage>
</organism>
<dbReference type="InterPro" id="IPR026960">
    <property type="entry name" value="RVT-Znf"/>
</dbReference>
<reference evidence="2 3" key="1">
    <citation type="submission" date="2024-02" db="EMBL/GenBank/DDBJ databases">
        <title>High-quality chromosome-scale genome assembly of Pensacola bahiagrass (Paspalum notatum Flugge var. saurae).</title>
        <authorList>
            <person name="Vega J.M."/>
            <person name="Podio M."/>
            <person name="Orjuela J."/>
            <person name="Siena L.A."/>
            <person name="Pessino S.C."/>
            <person name="Combes M.C."/>
            <person name="Mariac C."/>
            <person name="Albertini E."/>
            <person name="Pupilli F."/>
            <person name="Ortiz J.P.A."/>
            <person name="Leblanc O."/>
        </authorList>
    </citation>
    <scope>NUCLEOTIDE SEQUENCE [LARGE SCALE GENOMIC DNA]</scope>
    <source>
        <strain evidence="2">R1</strain>
        <tissue evidence="2">Leaf</tissue>
    </source>
</reference>
<dbReference type="AlphaFoldDB" id="A0AAQ3XEQ8"/>
<evidence type="ECO:0000313" key="2">
    <source>
        <dbReference type="EMBL" id="WVZ97086.1"/>
    </source>
</evidence>
<dbReference type="Proteomes" id="UP001341281">
    <property type="component" value="Chromosome 10"/>
</dbReference>
<gene>
    <name evidence="2" type="ORF">U9M48_042647</name>
</gene>
<proteinExistence type="predicted"/>
<dbReference type="Pfam" id="PF13966">
    <property type="entry name" value="zf-RVT"/>
    <property type="match status" value="1"/>
</dbReference>
<keyword evidence="3" id="KW-1185">Reference proteome</keyword>